<reference evidence="1" key="1">
    <citation type="journal article" date="2014" name="Front. Microbiol.">
        <title>High frequency of phylogenetically diverse reductive dehalogenase-homologous genes in deep subseafloor sedimentary metagenomes.</title>
        <authorList>
            <person name="Kawai M."/>
            <person name="Futagami T."/>
            <person name="Toyoda A."/>
            <person name="Takaki Y."/>
            <person name="Nishi S."/>
            <person name="Hori S."/>
            <person name="Arai W."/>
            <person name="Tsubouchi T."/>
            <person name="Morono Y."/>
            <person name="Uchiyama I."/>
            <person name="Ito T."/>
            <person name="Fujiyama A."/>
            <person name="Inagaki F."/>
            <person name="Takami H."/>
        </authorList>
    </citation>
    <scope>NUCLEOTIDE SEQUENCE</scope>
    <source>
        <strain evidence="1">Expedition CK06-06</strain>
    </source>
</reference>
<sequence length="60" mass="6780">ELYEKALAEERTEAKRYSAALQIVHEVGRARRKVTSQARYDAYEAYTLALKNCDAGKATT</sequence>
<name>X0ZXY8_9ZZZZ</name>
<protein>
    <submittedName>
        <fullName evidence="1">Uncharacterized protein</fullName>
    </submittedName>
</protein>
<feature type="non-terminal residue" evidence="1">
    <location>
        <position position="1"/>
    </location>
</feature>
<accession>X0ZXY8</accession>
<dbReference type="AlphaFoldDB" id="X0ZXY8"/>
<gene>
    <name evidence="1" type="ORF">S01H4_34601</name>
</gene>
<dbReference type="EMBL" id="BART01018322">
    <property type="protein sequence ID" value="GAG74710.1"/>
    <property type="molecule type" value="Genomic_DNA"/>
</dbReference>
<comment type="caution">
    <text evidence="1">The sequence shown here is derived from an EMBL/GenBank/DDBJ whole genome shotgun (WGS) entry which is preliminary data.</text>
</comment>
<organism evidence="1">
    <name type="scientific">marine sediment metagenome</name>
    <dbReference type="NCBI Taxonomy" id="412755"/>
    <lineage>
        <taxon>unclassified sequences</taxon>
        <taxon>metagenomes</taxon>
        <taxon>ecological metagenomes</taxon>
    </lineage>
</organism>
<proteinExistence type="predicted"/>
<evidence type="ECO:0000313" key="1">
    <source>
        <dbReference type="EMBL" id="GAG74710.1"/>
    </source>
</evidence>